<protein>
    <recommendedName>
        <fullName evidence="3 4">N5-carboxyaminoimidazole ribonucleotide mutase</fullName>
        <shortName evidence="3 4">N5-CAIR mutase</shortName>
        <ecNumber evidence="3 4">5.4.99.18</ecNumber>
    </recommendedName>
    <alternativeName>
        <fullName evidence="3">5-(carboxyamino)imidazole ribonucleotide mutase</fullName>
    </alternativeName>
</protein>
<keyword evidence="1 3" id="KW-0658">Purine biosynthesis</keyword>
<organism evidence="7 8">
    <name type="scientific">Papillibacter cinnamivorans DSM 12816</name>
    <dbReference type="NCBI Taxonomy" id="1122930"/>
    <lineage>
        <taxon>Bacteria</taxon>
        <taxon>Bacillati</taxon>
        <taxon>Bacillota</taxon>
        <taxon>Clostridia</taxon>
        <taxon>Eubacteriales</taxon>
        <taxon>Oscillospiraceae</taxon>
        <taxon>Papillibacter</taxon>
    </lineage>
</organism>
<evidence type="ECO:0000256" key="2">
    <source>
        <dbReference type="ARBA" id="ARBA00023235"/>
    </source>
</evidence>
<dbReference type="UniPathway" id="UPA00074">
    <property type="reaction ID" value="UER00943"/>
</dbReference>
<dbReference type="SUPFAM" id="SSF52255">
    <property type="entry name" value="N5-CAIR mutase (phosphoribosylaminoimidazole carboxylase, PurE)"/>
    <property type="match status" value="1"/>
</dbReference>
<feature type="binding site" evidence="3 5">
    <location>
        <position position="10"/>
    </location>
    <ligand>
        <name>substrate</name>
    </ligand>
</feature>
<dbReference type="EC" id="5.4.99.18" evidence="3 4"/>
<dbReference type="RefSeq" id="WP_084233480.1">
    <property type="nucleotide sequence ID" value="NZ_FWXW01000001.1"/>
</dbReference>
<evidence type="ECO:0000256" key="1">
    <source>
        <dbReference type="ARBA" id="ARBA00022755"/>
    </source>
</evidence>
<sequence>MKKVAVVMGSDSDFPVMKHALEQLKAFGIPYEVRVISAHRTPEEARRFALSAWEEGFGVIIAAAGKAAHLGGFLAAYTALPVIGVPIRSSTLDGLDSLLSMVQMPKGIPVATVAVDGADNSAILAAQILALSDPVLREKLLEFKAGMAAEVARKDQNMQSEVQKI</sequence>
<dbReference type="GO" id="GO:0034023">
    <property type="term" value="F:5-(carboxyamino)imidazole ribonucleotide mutase activity"/>
    <property type="evidence" value="ECO:0007669"/>
    <property type="project" value="UniProtKB-UniRule"/>
</dbReference>
<evidence type="ECO:0000256" key="5">
    <source>
        <dbReference type="PIRSR" id="PIRSR001338-1"/>
    </source>
</evidence>
<dbReference type="Proteomes" id="UP000192790">
    <property type="component" value="Unassembled WGS sequence"/>
</dbReference>
<dbReference type="Gene3D" id="3.40.50.1970">
    <property type="match status" value="1"/>
</dbReference>
<dbReference type="EMBL" id="FWXW01000001">
    <property type="protein sequence ID" value="SMC42557.1"/>
    <property type="molecule type" value="Genomic_DNA"/>
</dbReference>
<gene>
    <name evidence="3" type="primary">purE</name>
    <name evidence="7" type="ORF">SAMN02745168_0881</name>
</gene>
<dbReference type="OrthoDB" id="9791908at2"/>
<keyword evidence="8" id="KW-1185">Reference proteome</keyword>
<dbReference type="PANTHER" id="PTHR23046">
    <property type="entry name" value="PHOSPHORIBOSYLAMINOIMIDAZOLE CARBOXYLASE CATALYTIC SUBUNIT"/>
    <property type="match status" value="1"/>
</dbReference>
<dbReference type="AlphaFoldDB" id="A0A1W1Z247"/>
<dbReference type="PANTHER" id="PTHR23046:SF2">
    <property type="entry name" value="PHOSPHORIBOSYLAMINOIMIDAZOLE CARBOXYLASE"/>
    <property type="match status" value="1"/>
</dbReference>
<reference evidence="7 8" key="1">
    <citation type="submission" date="2017-04" db="EMBL/GenBank/DDBJ databases">
        <authorList>
            <person name="Afonso C.L."/>
            <person name="Miller P.J."/>
            <person name="Scott M.A."/>
            <person name="Spackman E."/>
            <person name="Goraichik I."/>
            <person name="Dimitrov K.M."/>
            <person name="Suarez D.L."/>
            <person name="Swayne D.E."/>
        </authorList>
    </citation>
    <scope>NUCLEOTIDE SEQUENCE [LARGE SCALE GENOMIC DNA]</scope>
    <source>
        <strain evidence="7 8">DSM 12816</strain>
    </source>
</reference>
<name>A0A1W1Z247_9FIRM</name>
<dbReference type="SMART" id="SM01001">
    <property type="entry name" value="AIRC"/>
    <property type="match status" value="1"/>
</dbReference>
<dbReference type="STRING" id="1122930.SAMN02745168_0881"/>
<dbReference type="NCBIfam" id="TIGR01162">
    <property type="entry name" value="purE"/>
    <property type="match status" value="1"/>
</dbReference>
<dbReference type="Pfam" id="PF00731">
    <property type="entry name" value="AIRC"/>
    <property type="match status" value="1"/>
</dbReference>
<evidence type="ECO:0000256" key="4">
    <source>
        <dbReference type="PIRNR" id="PIRNR001338"/>
    </source>
</evidence>
<dbReference type="InterPro" id="IPR033747">
    <property type="entry name" value="PurE_ClassI"/>
</dbReference>
<dbReference type="HAMAP" id="MF_01929">
    <property type="entry name" value="PurE_classI"/>
    <property type="match status" value="1"/>
</dbReference>
<dbReference type="InterPro" id="IPR024694">
    <property type="entry name" value="PurE_prokaryotes"/>
</dbReference>
<comment type="function">
    <text evidence="3 4">Catalyzes the conversion of N5-carboxyaminoimidazole ribonucleotide (N5-CAIR) to 4-carboxy-5-aminoimidazole ribonucleotide (CAIR).</text>
</comment>
<feature type="domain" description="PurE" evidence="6">
    <location>
        <begin position="2"/>
        <end position="151"/>
    </location>
</feature>
<feature type="binding site" evidence="3 5">
    <location>
        <position position="13"/>
    </location>
    <ligand>
        <name>substrate</name>
    </ligand>
</feature>
<comment type="catalytic activity">
    <reaction evidence="3 4">
        <text>5-carboxyamino-1-(5-phospho-D-ribosyl)imidazole + H(+) = 5-amino-1-(5-phospho-D-ribosyl)imidazole-4-carboxylate</text>
        <dbReference type="Rhea" id="RHEA:13193"/>
        <dbReference type="ChEBI" id="CHEBI:15378"/>
        <dbReference type="ChEBI" id="CHEBI:58730"/>
        <dbReference type="ChEBI" id="CHEBI:77657"/>
        <dbReference type="EC" id="5.4.99.18"/>
    </reaction>
</comment>
<evidence type="ECO:0000256" key="3">
    <source>
        <dbReference type="HAMAP-Rule" id="MF_01929"/>
    </source>
</evidence>
<accession>A0A1W1Z247</accession>
<keyword evidence="2 3" id="KW-0413">Isomerase</keyword>
<comment type="pathway">
    <text evidence="3 4">Purine metabolism; IMP biosynthesis via de novo pathway; 5-amino-1-(5-phospho-D-ribosyl)imidazole-4-carboxylate from 5-amino-1-(5-phospho-D-ribosyl)imidazole (N5-CAIR route): step 2/2.</text>
</comment>
<proteinExistence type="inferred from homology"/>
<evidence type="ECO:0000259" key="6">
    <source>
        <dbReference type="SMART" id="SM01001"/>
    </source>
</evidence>
<comment type="similarity">
    <text evidence="3">Belongs to the AIR carboxylase family. Class I subfamily.</text>
</comment>
<evidence type="ECO:0000313" key="7">
    <source>
        <dbReference type="EMBL" id="SMC42557.1"/>
    </source>
</evidence>
<feature type="binding site" evidence="3 5">
    <location>
        <position position="40"/>
    </location>
    <ligand>
        <name>substrate</name>
    </ligand>
</feature>
<dbReference type="GO" id="GO:0006189">
    <property type="term" value="P:'de novo' IMP biosynthetic process"/>
    <property type="evidence" value="ECO:0007669"/>
    <property type="project" value="UniProtKB-UniRule"/>
</dbReference>
<dbReference type="PIRSF" id="PIRSF001338">
    <property type="entry name" value="AIR_carboxylase"/>
    <property type="match status" value="1"/>
</dbReference>
<dbReference type="InterPro" id="IPR000031">
    <property type="entry name" value="PurE_dom"/>
</dbReference>
<evidence type="ECO:0000313" key="8">
    <source>
        <dbReference type="Proteomes" id="UP000192790"/>
    </source>
</evidence>